<feature type="region of interest" description="Disordered" evidence="1">
    <location>
        <begin position="1"/>
        <end position="33"/>
    </location>
</feature>
<gene>
    <name evidence="3" type="ORF">IM660_08615</name>
</gene>
<dbReference type="Gene3D" id="1.10.260.40">
    <property type="entry name" value="lambda repressor-like DNA-binding domains"/>
    <property type="match status" value="1"/>
</dbReference>
<dbReference type="AlphaFoldDB" id="A0A7M1SZ83"/>
<accession>A0A7M1SZ83</accession>
<evidence type="ECO:0000259" key="2">
    <source>
        <dbReference type="PROSITE" id="PS50943"/>
    </source>
</evidence>
<evidence type="ECO:0000313" key="3">
    <source>
        <dbReference type="EMBL" id="QOR72274.1"/>
    </source>
</evidence>
<reference evidence="3 4" key="1">
    <citation type="submission" date="2020-10" db="EMBL/GenBank/DDBJ databases">
        <title>Haloactinobacterium sp. RN3S43, a bacterium isolated from saline soil.</title>
        <authorList>
            <person name="Sun J.-Q."/>
        </authorList>
    </citation>
    <scope>NUCLEOTIDE SEQUENCE [LARGE SCALE GENOMIC DNA]</scope>
    <source>
        <strain evidence="3 4">RN3S43</strain>
    </source>
</reference>
<dbReference type="EMBL" id="CP063169">
    <property type="protein sequence ID" value="QOR72274.1"/>
    <property type="molecule type" value="Genomic_DNA"/>
</dbReference>
<dbReference type="SUPFAM" id="SSF47413">
    <property type="entry name" value="lambda repressor-like DNA-binding domains"/>
    <property type="match status" value="1"/>
</dbReference>
<keyword evidence="4" id="KW-1185">Reference proteome</keyword>
<dbReference type="Proteomes" id="UP000593758">
    <property type="component" value="Chromosome"/>
</dbReference>
<evidence type="ECO:0000313" key="4">
    <source>
        <dbReference type="Proteomes" id="UP000593758"/>
    </source>
</evidence>
<dbReference type="KEGG" id="halt:IM660_08615"/>
<dbReference type="InterPro" id="IPR010982">
    <property type="entry name" value="Lambda_DNA-bd_dom_sf"/>
</dbReference>
<organism evidence="3 4">
    <name type="scientific">Ruania alkalisoli</name>
    <dbReference type="NCBI Taxonomy" id="2779775"/>
    <lineage>
        <taxon>Bacteria</taxon>
        <taxon>Bacillati</taxon>
        <taxon>Actinomycetota</taxon>
        <taxon>Actinomycetes</taxon>
        <taxon>Micrococcales</taxon>
        <taxon>Ruaniaceae</taxon>
        <taxon>Ruania</taxon>
    </lineage>
</organism>
<dbReference type="Pfam" id="PF01381">
    <property type="entry name" value="HTH_3"/>
    <property type="match status" value="1"/>
</dbReference>
<evidence type="ECO:0000256" key="1">
    <source>
        <dbReference type="SAM" id="MobiDB-lite"/>
    </source>
</evidence>
<dbReference type="PROSITE" id="PS50943">
    <property type="entry name" value="HTH_CROC1"/>
    <property type="match status" value="1"/>
</dbReference>
<dbReference type="SMART" id="SM00530">
    <property type="entry name" value="HTH_XRE"/>
    <property type="match status" value="1"/>
</dbReference>
<name>A0A7M1SZ83_9MICO</name>
<dbReference type="GO" id="GO:0003677">
    <property type="term" value="F:DNA binding"/>
    <property type="evidence" value="ECO:0007669"/>
    <property type="project" value="InterPro"/>
</dbReference>
<dbReference type="CDD" id="cd00093">
    <property type="entry name" value="HTH_XRE"/>
    <property type="match status" value="1"/>
</dbReference>
<proteinExistence type="predicted"/>
<protein>
    <submittedName>
        <fullName evidence="3">Helix-turn-helix transcriptional regulator</fullName>
    </submittedName>
</protein>
<sequence>MGEVLQFPGPRRTSQVTDNLRVQRPPLGRSRPEPLRPLLWREALGHELRRERRDQERHLTDVAGQAGISPQYLSEVERGRKEASSEILAAIAGALDLDLATLTTRASHTLDGAAPQLLAAAV</sequence>
<dbReference type="RefSeq" id="WP_193498914.1">
    <property type="nucleotide sequence ID" value="NZ_CP063169.1"/>
</dbReference>
<dbReference type="InterPro" id="IPR001387">
    <property type="entry name" value="Cro/C1-type_HTH"/>
</dbReference>
<feature type="domain" description="HTH cro/C1-type" evidence="2">
    <location>
        <begin position="48"/>
        <end position="102"/>
    </location>
</feature>